<evidence type="ECO:0000313" key="11">
    <source>
        <dbReference type="Proteomes" id="UP001180840"/>
    </source>
</evidence>
<evidence type="ECO:0000256" key="2">
    <source>
        <dbReference type="ARBA" id="ARBA00005658"/>
    </source>
</evidence>
<feature type="region of interest" description="Disordered" evidence="8">
    <location>
        <begin position="180"/>
        <end position="201"/>
    </location>
</feature>
<dbReference type="PANTHER" id="PTHR30047:SF7">
    <property type="entry name" value="HIGH-AFFINITY CHOLINE TRANSPORT PROTEIN"/>
    <property type="match status" value="1"/>
</dbReference>
<dbReference type="InterPro" id="IPR000060">
    <property type="entry name" value="BCCT_transptr"/>
</dbReference>
<comment type="similarity">
    <text evidence="2">Belongs to the BCCT transporter (TC 2.A.15) family.</text>
</comment>
<keyword evidence="4" id="KW-1003">Cell membrane</keyword>
<gene>
    <name evidence="10" type="ORF">J2S39_000599</name>
</gene>
<keyword evidence="5 9" id="KW-0812">Transmembrane</keyword>
<keyword evidence="6 9" id="KW-1133">Transmembrane helix</keyword>
<dbReference type="Proteomes" id="UP001180840">
    <property type="component" value="Unassembled WGS sequence"/>
</dbReference>
<comment type="caution">
    <text evidence="10">The sequence shown here is derived from an EMBL/GenBank/DDBJ whole genome shotgun (WGS) entry which is preliminary data.</text>
</comment>
<evidence type="ECO:0000256" key="4">
    <source>
        <dbReference type="ARBA" id="ARBA00022475"/>
    </source>
</evidence>
<feature type="transmembrane region" description="Helical" evidence="9">
    <location>
        <begin position="20"/>
        <end position="41"/>
    </location>
</feature>
<reference evidence="10" key="1">
    <citation type="submission" date="2023-07" db="EMBL/GenBank/DDBJ databases">
        <title>Sequencing the genomes of 1000 actinobacteria strains.</title>
        <authorList>
            <person name="Klenk H.-P."/>
        </authorList>
    </citation>
    <scope>NUCLEOTIDE SEQUENCE</scope>
    <source>
        <strain evidence="10">DSM 107476</strain>
    </source>
</reference>
<accession>A0ABU1ZYG2</accession>
<name>A0ABU1ZYG2_9CORY</name>
<keyword evidence="3" id="KW-0813">Transport</keyword>
<evidence type="ECO:0000313" key="10">
    <source>
        <dbReference type="EMBL" id="MDR7328923.1"/>
    </source>
</evidence>
<protein>
    <submittedName>
        <fullName evidence="10">Choline-glycine betaine transporter</fullName>
    </submittedName>
</protein>
<evidence type="ECO:0000256" key="1">
    <source>
        <dbReference type="ARBA" id="ARBA00004651"/>
    </source>
</evidence>
<dbReference type="Pfam" id="PF02028">
    <property type="entry name" value="BCCT"/>
    <property type="match status" value="1"/>
</dbReference>
<feature type="transmembrane region" description="Helical" evidence="9">
    <location>
        <begin position="94"/>
        <end position="118"/>
    </location>
</feature>
<keyword evidence="11" id="KW-1185">Reference proteome</keyword>
<evidence type="ECO:0000256" key="5">
    <source>
        <dbReference type="ARBA" id="ARBA00022692"/>
    </source>
</evidence>
<dbReference type="EMBL" id="JAVDXZ010000001">
    <property type="protein sequence ID" value="MDR7328923.1"/>
    <property type="molecule type" value="Genomic_DNA"/>
</dbReference>
<comment type="subcellular location">
    <subcellularLocation>
        <location evidence="1">Cell membrane</location>
        <topology evidence="1">Multi-pass membrane protein</topology>
    </subcellularLocation>
</comment>
<evidence type="ECO:0000256" key="7">
    <source>
        <dbReference type="ARBA" id="ARBA00023136"/>
    </source>
</evidence>
<organism evidence="10 11">
    <name type="scientific">Corynebacterium guangdongense</name>
    <dbReference type="NCBI Taxonomy" id="1783348"/>
    <lineage>
        <taxon>Bacteria</taxon>
        <taxon>Bacillati</taxon>
        <taxon>Actinomycetota</taxon>
        <taxon>Actinomycetes</taxon>
        <taxon>Mycobacteriales</taxon>
        <taxon>Corynebacteriaceae</taxon>
        <taxon>Corynebacterium</taxon>
    </lineage>
</organism>
<evidence type="ECO:0000256" key="9">
    <source>
        <dbReference type="SAM" id="Phobius"/>
    </source>
</evidence>
<dbReference type="PANTHER" id="PTHR30047">
    <property type="entry name" value="HIGH-AFFINITY CHOLINE TRANSPORT PROTEIN-RELATED"/>
    <property type="match status" value="1"/>
</dbReference>
<evidence type="ECO:0000256" key="8">
    <source>
        <dbReference type="SAM" id="MobiDB-lite"/>
    </source>
</evidence>
<proteinExistence type="inferred from homology"/>
<sequence length="201" mass="21479">MDLPIIGAGENVMFDLFANLPLSLFMQVVTLVAILIFFITAGDSTTNVLGSMSQNGRPLPSTPVTVLWGASLGLIALALLLVGGQDALSGLQAMMVSMSLPFVIIMVGMGVAWARELVNDPLIIRRRYGLEAVRRGVVKGITEHGDDFVFGAAKVRTEEGAGANFDSGDESLTEWYTEHSDEVLTNAPRERAADVPARGDD</sequence>
<keyword evidence="7 9" id="KW-0472">Membrane</keyword>
<feature type="transmembrane region" description="Helical" evidence="9">
    <location>
        <begin position="62"/>
        <end position="82"/>
    </location>
</feature>
<evidence type="ECO:0000256" key="6">
    <source>
        <dbReference type="ARBA" id="ARBA00022989"/>
    </source>
</evidence>
<evidence type="ECO:0000256" key="3">
    <source>
        <dbReference type="ARBA" id="ARBA00022448"/>
    </source>
</evidence>